<dbReference type="EMBL" id="CP060696">
    <property type="protein sequence ID" value="QNO19010.1"/>
    <property type="molecule type" value="Genomic_DNA"/>
</dbReference>
<reference evidence="1 2" key="1">
    <citation type="submission" date="2020-08" db="EMBL/GenBank/DDBJ databases">
        <authorList>
            <person name="Ren C."/>
            <person name="Gu Y."/>
            <person name="Xu Y."/>
        </authorList>
    </citation>
    <scope>NUCLEOTIDE SEQUENCE [LARGE SCALE GENOMIC DNA]</scope>
    <source>
        <strain evidence="1 2">LBM18003</strain>
    </source>
</reference>
<accession>A0A7G9WJZ8</accession>
<dbReference type="RefSeq" id="WP_212508080.1">
    <property type="nucleotide sequence ID" value="NZ_CP060696.1"/>
</dbReference>
<gene>
    <name evidence="1" type="ORF">H6X83_05155</name>
</gene>
<organism evidence="1 2">
    <name type="scientific">Caproicibacterium amylolyticum</name>
    <dbReference type="NCBI Taxonomy" id="2766537"/>
    <lineage>
        <taxon>Bacteria</taxon>
        <taxon>Bacillati</taxon>
        <taxon>Bacillota</taxon>
        <taxon>Clostridia</taxon>
        <taxon>Eubacteriales</taxon>
        <taxon>Oscillospiraceae</taxon>
        <taxon>Caproicibacterium</taxon>
    </lineage>
</organism>
<name>A0A7G9WJZ8_9FIRM</name>
<dbReference type="AlphaFoldDB" id="A0A7G9WJZ8"/>
<protein>
    <submittedName>
        <fullName evidence="1">Uncharacterized protein</fullName>
    </submittedName>
</protein>
<proteinExistence type="predicted"/>
<sequence length="772" mass="84035">MANGTEFPLKDADIMQGSVTIDSGVSSKSDYTVGSAITDLCTIMLNNFDGKFTQYDFCKASITVYIGMVVKRDYTGDTVEWVKQGVYNVYDYKGRNTITVSAYGNLSKSDSKVDMDVTYPVTLGNLAQQVCDKCGISLKTKTFQNSDYQIFRDPQYSSSTYHEVIADIAQLSGCYAQCNPDGELEFKWFDYSTTPYNISSYQKYEPAKDDITVTGVKIDSKNVDAKSGTDGYVITLKDSDNKLLQAAIYEQVICDEWAVNINSAITSKDTDVPARLAGIKSQCIELQNYCSRYGGTYNPTDAERKTFVDSAKQYDSDVKSCIAYLKDSATTVATAAFEPKQTMPDGLTKYISSYYETAQTSMAQEEADLTADLGYITKKTDKESGTNAWTCINALVDVLYNDIARIQADNCFAGIDAAKIEYKGKLLTSADFSDLPGRLATVRQHRDVANVQQVVDNIAPHLIGNTITPYSATIYSNPALEAGDIVDIEGHKSVITNLTYKLNSAETISAEAKSQAENSSDFYSESEKLWDELQSLNTKSEELRIKIQKLADGLESTVSRGDEMSDIKQLYNSIDLSVSDSEKKTSAEIKMTADSITSSVNDKVGGLQSQITQQADEISSKVSRTEVNSVVSTAITQSSDAIVYAFNHKDGSSQSVQFTGDGFDFYYNGSKLGHLGVNSNPETGTYDMCFQPTSGHGTYFSNSGSYAQVVIGKVKADEFHANGLIATSGTVDCSGLTINGINGWNGSIGPLTKSDGGTVTINFSSGIMTGWN</sequence>
<keyword evidence="2" id="KW-1185">Reference proteome</keyword>
<dbReference type="SUPFAM" id="SSF69279">
    <property type="entry name" value="Phage tail proteins"/>
    <property type="match status" value="1"/>
</dbReference>
<evidence type="ECO:0000313" key="2">
    <source>
        <dbReference type="Proteomes" id="UP000516046"/>
    </source>
</evidence>
<dbReference type="Proteomes" id="UP000516046">
    <property type="component" value="Chromosome"/>
</dbReference>
<dbReference type="KEGG" id="caml:H6X83_05155"/>
<evidence type="ECO:0000313" key="1">
    <source>
        <dbReference type="EMBL" id="QNO19010.1"/>
    </source>
</evidence>